<feature type="compositionally biased region" description="Acidic residues" evidence="14">
    <location>
        <begin position="19"/>
        <end position="31"/>
    </location>
</feature>
<dbReference type="Gene3D" id="3.40.50.300">
    <property type="entry name" value="P-loop containing nucleotide triphosphate hydrolases"/>
    <property type="match status" value="2"/>
</dbReference>
<keyword evidence="4 12" id="KW-0547">Nucleotide-binding</keyword>
<feature type="compositionally biased region" description="Basic residues" evidence="14">
    <location>
        <begin position="779"/>
        <end position="792"/>
    </location>
</feature>
<feature type="region of interest" description="Disordered" evidence="14">
    <location>
        <begin position="685"/>
        <end position="792"/>
    </location>
</feature>
<comment type="caution">
    <text evidence="18">The sequence shown here is derived from an EMBL/GenBank/DDBJ whole genome shotgun (WGS) entry which is preliminary data.</text>
</comment>
<feature type="compositionally biased region" description="Basic and acidic residues" evidence="14">
    <location>
        <begin position="685"/>
        <end position="715"/>
    </location>
</feature>
<protein>
    <recommendedName>
        <fullName evidence="2">RNA helicase</fullName>
        <ecNumber evidence="2">3.6.4.13</ecNumber>
    </recommendedName>
</protein>
<feature type="compositionally biased region" description="Acidic residues" evidence="14">
    <location>
        <begin position="171"/>
        <end position="204"/>
    </location>
</feature>
<evidence type="ECO:0000259" key="16">
    <source>
        <dbReference type="PROSITE" id="PS51194"/>
    </source>
</evidence>
<feature type="compositionally biased region" description="Acidic residues" evidence="14">
    <location>
        <begin position="136"/>
        <end position="160"/>
    </location>
</feature>
<name>A0A9P9KSH3_FUSRE</name>
<feature type="short sequence motif" description="Q motif" evidence="11">
    <location>
        <begin position="253"/>
        <end position="281"/>
    </location>
</feature>
<keyword evidence="13" id="KW-0175">Coiled coil</keyword>
<dbReference type="GO" id="GO:0005634">
    <property type="term" value="C:nucleus"/>
    <property type="evidence" value="ECO:0007669"/>
    <property type="project" value="UniProtKB-SubCell"/>
</dbReference>
<keyword evidence="19" id="KW-1185">Reference proteome</keyword>
<evidence type="ECO:0000256" key="4">
    <source>
        <dbReference type="ARBA" id="ARBA00022741"/>
    </source>
</evidence>
<dbReference type="EMBL" id="JAGMUX010000002">
    <property type="protein sequence ID" value="KAH7267588.1"/>
    <property type="molecule type" value="Genomic_DNA"/>
</dbReference>
<dbReference type="InterPro" id="IPR001650">
    <property type="entry name" value="Helicase_C-like"/>
</dbReference>
<dbReference type="GO" id="GO:0010467">
    <property type="term" value="P:gene expression"/>
    <property type="evidence" value="ECO:0007669"/>
    <property type="project" value="UniProtKB-ARBA"/>
</dbReference>
<feature type="domain" description="Helicase ATP-binding" evidence="15">
    <location>
        <begin position="284"/>
        <end position="458"/>
    </location>
</feature>
<evidence type="ECO:0000256" key="13">
    <source>
        <dbReference type="SAM" id="Coils"/>
    </source>
</evidence>
<evidence type="ECO:0000256" key="8">
    <source>
        <dbReference type="ARBA" id="ARBA00022884"/>
    </source>
</evidence>
<accession>A0A9P9KSH3</accession>
<dbReference type="InterPro" id="IPR000629">
    <property type="entry name" value="RNA-helicase_DEAD-box_CS"/>
</dbReference>
<dbReference type="InterPro" id="IPR050079">
    <property type="entry name" value="DEAD_box_RNA_helicase"/>
</dbReference>
<dbReference type="SUPFAM" id="SSF52540">
    <property type="entry name" value="P-loop containing nucleoside triphosphate hydrolases"/>
    <property type="match status" value="1"/>
</dbReference>
<organism evidence="18 19">
    <name type="scientific">Fusarium redolens</name>
    <dbReference type="NCBI Taxonomy" id="48865"/>
    <lineage>
        <taxon>Eukaryota</taxon>
        <taxon>Fungi</taxon>
        <taxon>Dikarya</taxon>
        <taxon>Ascomycota</taxon>
        <taxon>Pezizomycotina</taxon>
        <taxon>Sordariomycetes</taxon>
        <taxon>Hypocreomycetidae</taxon>
        <taxon>Hypocreales</taxon>
        <taxon>Nectriaceae</taxon>
        <taxon>Fusarium</taxon>
        <taxon>Fusarium redolens species complex</taxon>
    </lineage>
</organism>
<evidence type="ECO:0000256" key="10">
    <source>
        <dbReference type="ARBA" id="ARBA00047984"/>
    </source>
</evidence>
<dbReference type="PROSITE" id="PS00039">
    <property type="entry name" value="DEAD_ATP_HELICASE"/>
    <property type="match status" value="1"/>
</dbReference>
<evidence type="ECO:0000256" key="7">
    <source>
        <dbReference type="ARBA" id="ARBA00022840"/>
    </source>
</evidence>
<evidence type="ECO:0000256" key="11">
    <source>
        <dbReference type="PROSITE-ProRule" id="PRU00552"/>
    </source>
</evidence>
<feature type="coiled-coil region" evidence="13">
    <location>
        <begin position="627"/>
        <end position="661"/>
    </location>
</feature>
<dbReference type="GO" id="GO:0003724">
    <property type="term" value="F:RNA helicase activity"/>
    <property type="evidence" value="ECO:0007669"/>
    <property type="project" value="UniProtKB-EC"/>
</dbReference>
<dbReference type="Proteomes" id="UP000720189">
    <property type="component" value="Unassembled WGS sequence"/>
</dbReference>
<keyword evidence="7 12" id="KW-0067">ATP-binding</keyword>
<reference evidence="18" key="1">
    <citation type="journal article" date="2021" name="Nat. Commun.">
        <title>Genetic determinants of endophytism in the Arabidopsis root mycobiome.</title>
        <authorList>
            <person name="Mesny F."/>
            <person name="Miyauchi S."/>
            <person name="Thiergart T."/>
            <person name="Pickel B."/>
            <person name="Atanasova L."/>
            <person name="Karlsson M."/>
            <person name="Huettel B."/>
            <person name="Barry K.W."/>
            <person name="Haridas S."/>
            <person name="Chen C."/>
            <person name="Bauer D."/>
            <person name="Andreopoulos W."/>
            <person name="Pangilinan J."/>
            <person name="LaButti K."/>
            <person name="Riley R."/>
            <person name="Lipzen A."/>
            <person name="Clum A."/>
            <person name="Drula E."/>
            <person name="Henrissat B."/>
            <person name="Kohler A."/>
            <person name="Grigoriev I.V."/>
            <person name="Martin F.M."/>
            <person name="Hacquard S."/>
        </authorList>
    </citation>
    <scope>NUCLEOTIDE SEQUENCE</scope>
    <source>
        <strain evidence="18">MPI-CAGE-AT-0023</strain>
    </source>
</reference>
<dbReference type="InterPro" id="IPR014001">
    <property type="entry name" value="Helicase_ATP-bd"/>
</dbReference>
<dbReference type="GO" id="GO:0005829">
    <property type="term" value="C:cytosol"/>
    <property type="evidence" value="ECO:0007669"/>
    <property type="project" value="TreeGrafter"/>
</dbReference>
<dbReference type="PROSITE" id="PS51195">
    <property type="entry name" value="Q_MOTIF"/>
    <property type="match status" value="1"/>
</dbReference>
<dbReference type="GO" id="GO:0003723">
    <property type="term" value="F:RNA binding"/>
    <property type="evidence" value="ECO:0007669"/>
    <property type="project" value="UniProtKB-KW"/>
</dbReference>
<keyword evidence="6 12" id="KW-0347">Helicase</keyword>
<comment type="catalytic activity">
    <reaction evidence="10">
        <text>ATP + H2O = ADP + phosphate + H(+)</text>
        <dbReference type="Rhea" id="RHEA:13065"/>
        <dbReference type="ChEBI" id="CHEBI:15377"/>
        <dbReference type="ChEBI" id="CHEBI:15378"/>
        <dbReference type="ChEBI" id="CHEBI:30616"/>
        <dbReference type="ChEBI" id="CHEBI:43474"/>
        <dbReference type="ChEBI" id="CHEBI:456216"/>
        <dbReference type="EC" id="3.6.4.13"/>
    </reaction>
</comment>
<feature type="compositionally biased region" description="Basic residues" evidence="14">
    <location>
        <begin position="36"/>
        <end position="51"/>
    </location>
</feature>
<dbReference type="InterPro" id="IPR014014">
    <property type="entry name" value="RNA_helicase_DEAD_Q_motif"/>
</dbReference>
<evidence type="ECO:0000256" key="9">
    <source>
        <dbReference type="ARBA" id="ARBA00023242"/>
    </source>
</evidence>
<feature type="compositionally biased region" description="Acidic residues" evidence="14">
    <location>
        <begin position="219"/>
        <end position="231"/>
    </location>
</feature>
<dbReference type="SMART" id="SM00487">
    <property type="entry name" value="DEXDc"/>
    <property type="match status" value="1"/>
</dbReference>
<dbReference type="GO" id="GO:0016787">
    <property type="term" value="F:hydrolase activity"/>
    <property type="evidence" value="ECO:0007669"/>
    <property type="project" value="UniProtKB-KW"/>
</dbReference>
<keyword evidence="8" id="KW-0694">RNA-binding</keyword>
<comment type="subcellular location">
    <subcellularLocation>
        <location evidence="1">Nucleus</location>
    </subcellularLocation>
</comment>
<dbReference type="PANTHER" id="PTHR47959">
    <property type="entry name" value="ATP-DEPENDENT RNA HELICASE RHLE-RELATED"/>
    <property type="match status" value="1"/>
</dbReference>
<gene>
    <name evidence="18" type="ORF">BKA55DRAFT_671420</name>
</gene>
<dbReference type="AlphaFoldDB" id="A0A9P9KSH3"/>
<dbReference type="InterPro" id="IPR011545">
    <property type="entry name" value="DEAD/DEAH_box_helicase_dom"/>
</dbReference>
<feature type="domain" description="DEAD-box RNA helicase Q" evidence="17">
    <location>
        <begin position="253"/>
        <end position="281"/>
    </location>
</feature>
<comment type="similarity">
    <text evidence="12">Belongs to the DEAD box helicase family.</text>
</comment>
<keyword evidence="9" id="KW-0539">Nucleus</keyword>
<dbReference type="PANTHER" id="PTHR47959:SF1">
    <property type="entry name" value="ATP-DEPENDENT RNA HELICASE DBPA"/>
    <property type="match status" value="1"/>
</dbReference>
<keyword evidence="3" id="KW-0690">Ribosome biogenesis</keyword>
<evidence type="ECO:0000259" key="17">
    <source>
        <dbReference type="PROSITE" id="PS51195"/>
    </source>
</evidence>
<dbReference type="EC" id="3.6.4.13" evidence="2"/>
<dbReference type="GO" id="GO:0042254">
    <property type="term" value="P:ribosome biogenesis"/>
    <property type="evidence" value="ECO:0007669"/>
    <property type="project" value="UniProtKB-KW"/>
</dbReference>
<feature type="region of interest" description="Disordered" evidence="14">
    <location>
        <begin position="124"/>
        <end position="255"/>
    </location>
</feature>
<dbReference type="PROSITE" id="PS51194">
    <property type="entry name" value="HELICASE_CTER"/>
    <property type="match status" value="1"/>
</dbReference>
<dbReference type="OrthoDB" id="10259843at2759"/>
<dbReference type="Pfam" id="PF00270">
    <property type="entry name" value="DEAD"/>
    <property type="match status" value="1"/>
</dbReference>
<evidence type="ECO:0000259" key="15">
    <source>
        <dbReference type="PROSITE" id="PS51192"/>
    </source>
</evidence>
<dbReference type="CDD" id="cd18787">
    <property type="entry name" value="SF2_C_DEAD"/>
    <property type="match status" value="1"/>
</dbReference>
<dbReference type="Pfam" id="PF00271">
    <property type="entry name" value="Helicase_C"/>
    <property type="match status" value="1"/>
</dbReference>
<dbReference type="InterPro" id="IPR027417">
    <property type="entry name" value="P-loop_NTPase"/>
</dbReference>
<evidence type="ECO:0000256" key="6">
    <source>
        <dbReference type="ARBA" id="ARBA00022806"/>
    </source>
</evidence>
<evidence type="ECO:0000313" key="19">
    <source>
        <dbReference type="Proteomes" id="UP000720189"/>
    </source>
</evidence>
<sequence>MAPSQKRKPAEDDFIFTIDDNDDIPVEEEEVTAQPPKKKAKTSKKSKKSKRAASPEDDGEENGVEGIWGFNDDDDGAMDSEFEFGAEEAAELGTVEFEGWGFDGAKKGMAVDKKGVDLDEIIRRRREKKLGKSDPEETADAEENEAMDVDLDDDDDEVLADDAFGMNVASDVEESGDEKDEDDEDESGAEDKDENEEDDDDAASDNDSVATPTGHPDDDASDDSDDEDAEEEAKRKAFFAPEEEEASGKKSATSFQAMSLSRPILRGLASVGFSKPTPIQAKSIPIALMGKDLVGGAVTGSGKTGAFIVPILERLLYRPKKIPTTRVVVLTPTRELAIQCHAVATKLAAFTDIKFTLAVGGLSLKAQEVELKLRPDVIIATPGRFIDHMRNSASFNVDTVEIMVLDEADRMLEDGFADELNEILTTLPKSRQTMLFSATMTSTVDRLIKVGLNKPARVMVDSQKKTVTTLVQEFVRLRPGREEKRMGYLAHVCKNLYKERVIIFFRQKKEAHRARIIFGLLGLSCAELHGSMNQTQRISSVEDFRDGKVAYLLATDLASRGLDIKGVDTVINYEAPQSLEIYVHRVGRTARAGRKGTALTLASETDRKVVKAAVKAGKAQGAKIVSRQIEAAEVDALQAQIDEMDDEIEEIMQEEKEEKQLAHVEMQVKKGENLIQHEAEIKGRPRRTWFESEHDKKQSKQAGKDELNGMREAMKKKTGKLSNKDKKRLDAKQLRAEGGGEWRKGKSSEADMKARHKEQAKTRAKGRASQGGDKDAARSKPKGKGKAGGKRR</sequence>
<dbReference type="PROSITE" id="PS51192">
    <property type="entry name" value="HELICASE_ATP_BIND_1"/>
    <property type="match status" value="1"/>
</dbReference>
<evidence type="ECO:0000256" key="14">
    <source>
        <dbReference type="SAM" id="MobiDB-lite"/>
    </source>
</evidence>
<proteinExistence type="inferred from homology"/>
<evidence type="ECO:0000313" key="18">
    <source>
        <dbReference type="EMBL" id="KAH7267588.1"/>
    </source>
</evidence>
<feature type="domain" description="Helicase C-terminal" evidence="16">
    <location>
        <begin position="488"/>
        <end position="652"/>
    </location>
</feature>
<dbReference type="CDD" id="cd17947">
    <property type="entry name" value="DEADc_DDX27"/>
    <property type="match status" value="1"/>
</dbReference>
<evidence type="ECO:0000256" key="1">
    <source>
        <dbReference type="ARBA" id="ARBA00004123"/>
    </source>
</evidence>
<evidence type="ECO:0000256" key="12">
    <source>
        <dbReference type="RuleBase" id="RU000492"/>
    </source>
</evidence>
<dbReference type="RefSeq" id="XP_046055407.1">
    <property type="nucleotide sequence ID" value="XM_046197966.1"/>
</dbReference>
<evidence type="ECO:0000256" key="2">
    <source>
        <dbReference type="ARBA" id="ARBA00012552"/>
    </source>
</evidence>
<evidence type="ECO:0000256" key="5">
    <source>
        <dbReference type="ARBA" id="ARBA00022801"/>
    </source>
</evidence>
<dbReference type="GeneID" id="70227920"/>
<dbReference type="GO" id="GO:0005524">
    <property type="term" value="F:ATP binding"/>
    <property type="evidence" value="ECO:0007669"/>
    <property type="project" value="UniProtKB-KW"/>
</dbReference>
<keyword evidence="5 12" id="KW-0378">Hydrolase</keyword>
<feature type="compositionally biased region" description="Basic and acidic residues" evidence="14">
    <location>
        <begin position="722"/>
        <end position="761"/>
    </location>
</feature>
<feature type="region of interest" description="Disordered" evidence="14">
    <location>
        <begin position="1"/>
        <end position="79"/>
    </location>
</feature>
<dbReference type="SMART" id="SM00490">
    <property type="entry name" value="HELICc"/>
    <property type="match status" value="1"/>
</dbReference>
<evidence type="ECO:0000256" key="3">
    <source>
        <dbReference type="ARBA" id="ARBA00022517"/>
    </source>
</evidence>